<feature type="transmembrane region" description="Helical" evidence="7">
    <location>
        <begin position="86"/>
        <end position="103"/>
    </location>
</feature>
<dbReference type="EMBL" id="QRGR01000004">
    <property type="protein sequence ID" value="RDV16373.1"/>
    <property type="molecule type" value="Genomic_DNA"/>
</dbReference>
<comment type="subcellular location">
    <subcellularLocation>
        <location evidence="1">Cell membrane</location>
        <topology evidence="1">Multi-pass membrane protein</topology>
    </subcellularLocation>
</comment>
<dbReference type="RefSeq" id="WP_115564233.1">
    <property type="nucleotide sequence ID" value="NZ_QRGR01000004.1"/>
</dbReference>
<keyword evidence="6 7" id="KW-0472">Membrane</keyword>
<proteinExistence type="inferred from homology"/>
<evidence type="ECO:0000256" key="6">
    <source>
        <dbReference type="ARBA" id="ARBA00023136"/>
    </source>
</evidence>
<evidence type="ECO:0000256" key="3">
    <source>
        <dbReference type="ARBA" id="ARBA00022475"/>
    </source>
</evidence>
<name>A0A3D8LG41_9BACT</name>
<feature type="transmembrane region" description="Helical" evidence="7">
    <location>
        <begin position="20"/>
        <end position="41"/>
    </location>
</feature>
<dbReference type="InterPro" id="IPR051907">
    <property type="entry name" value="DoxX-like_oxidoreductase"/>
</dbReference>
<evidence type="ECO:0000256" key="7">
    <source>
        <dbReference type="SAM" id="Phobius"/>
    </source>
</evidence>
<dbReference type="OrthoDB" id="680764at2"/>
<sequence>MNLTQSMHRVEHWSDTHHPLWLDFIRVGLGVFLFIKGFMFIQDTGALMSILQKSEFPWVSVGLAHYVAMAHLAGGVLIAIGLVTRVAILFQLPILIGAVFFVNPERGFYSENTELWSSIIVLALLVFFLVFGSGRFSADYLIREKKKDTVAD</sequence>
<reference evidence="9" key="1">
    <citation type="submission" date="2018-08" db="EMBL/GenBank/DDBJ databases">
        <authorList>
            <person name="Liu Z.-W."/>
            <person name="Du Z.-J."/>
        </authorList>
    </citation>
    <scope>NUCLEOTIDE SEQUENCE [LARGE SCALE GENOMIC DNA]</scope>
    <source>
        <strain evidence="9">H4X</strain>
    </source>
</reference>
<feature type="transmembrane region" description="Helical" evidence="7">
    <location>
        <begin position="115"/>
        <end position="138"/>
    </location>
</feature>
<dbReference type="PANTHER" id="PTHR33452">
    <property type="entry name" value="OXIDOREDUCTASE CATD-RELATED"/>
    <property type="match status" value="1"/>
</dbReference>
<dbReference type="GO" id="GO:0005886">
    <property type="term" value="C:plasma membrane"/>
    <property type="evidence" value="ECO:0007669"/>
    <property type="project" value="UniProtKB-SubCell"/>
</dbReference>
<dbReference type="PANTHER" id="PTHR33452:SF1">
    <property type="entry name" value="INNER MEMBRANE PROTEIN YPHA-RELATED"/>
    <property type="match status" value="1"/>
</dbReference>
<evidence type="ECO:0000256" key="1">
    <source>
        <dbReference type="ARBA" id="ARBA00004651"/>
    </source>
</evidence>
<evidence type="ECO:0000313" key="9">
    <source>
        <dbReference type="Proteomes" id="UP000256708"/>
    </source>
</evidence>
<organism evidence="8 9">
    <name type="scientific">Pontibacter diazotrophicus</name>
    <dbReference type="NCBI Taxonomy" id="1400979"/>
    <lineage>
        <taxon>Bacteria</taxon>
        <taxon>Pseudomonadati</taxon>
        <taxon>Bacteroidota</taxon>
        <taxon>Cytophagia</taxon>
        <taxon>Cytophagales</taxon>
        <taxon>Hymenobacteraceae</taxon>
        <taxon>Pontibacter</taxon>
    </lineage>
</organism>
<comment type="similarity">
    <text evidence="2">Belongs to the DoxX family.</text>
</comment>
<dbReference type="Proteomes" id="UP000256708">
    <property type="component" value="Unassembled WGS sequence"/>
</dbReference>
<evidence type="ECO:0000256" key="4">
    <source>
        <dbReference type="ARBA" id="ARBA00022692"/>
    </source>
</evidence>
<keyword evidence="4 7" id="KW-0812">Transmembrane</keyword>
<dbReference type="AlphaFoldDB" id="A0A3D8LG41"/>
<dbReference type="InterPro" id="IPR032808">
    <property type="entry name" value="DoxX"/>
</dbReference>
<gene>
    <name evidence="8" type="ORF">DXT99_04000</name>
</gene>
<evidence type="ECO:0000256" key="2">
    <source>
        <dbReference type="ARBA" id="ARBA00006679"/>
    </source>
</evidence>
<evidence type="ECO:0000256" key="5">
    <source>
        <dbReference type="ARBA" id="ARBA00022989"/>
    </source>
</evidence>
<protein>
    <submittedName>
        <fullName evidence="8">DoxX family protein</fullName>
    </submittedName>
</protein>
<keyword evidence="5 7" id="KW-1133">Transmembrane helix</keyword>
<keyword evidence="9" id="KW-1185">Reference proteome</keyword>
<accession>A0A3D8LG41</accession>
<evidence type="ECO:0000313" key="8">
    <source>
        <dbReference type="EMBL" id="RDV16373.1"/>
    </source>
</evidence>
<comment type="caution">
    <text evidence="8">The sequence shown here is derived from an EMBL/GenBank/DDBJ whole genome shotgun (WGS) entry which is preliminary data.</text>
</comment>
<feature type="transmembrane region" description="Helical" evidence="7">
    <location>
        <begin position="56"/>
        <end position="79"/>
    </location>
</feature>
<dbReference type="Pfam" id="PF07681">
    <property type="entry name" value="DoxX"/>
    <property type="match status" value="1"/>
</dbReference>
<keyword evidence="3" id="KW-1003">Cell membrane</keyword>